<dbReference type="Gene3D" id="3.40.50.1820">
    <property type="entry name" value="alpha/beta hydrolase"/>
    <property type="match status" value="1"/>
</dbReference>
<dbReference type="PRINTS" id="PR00111">
    <property type="entry name" value="ABHYDROLASE"/>
</dbReference>
<dbReference type="InterPro" id="IPR050471">
    <property type="entry name" value="AB_hydrolase"/>
</dbReference>
<dbReference type="RefSeq" id="WP_015235064.1">
    <property type="nucleotide sequence ID" value="NC_019793.1"/>
</dbReference>
<dbReference type="InterPro" id="IPR029058">
    <property type="entry name" value="AB_hydrolase_fold"/>
</dbReference>
<gene>
    <name evidence="2" type="ordered locus">Deipe_1201</name>
</gene>
<dbReference type="PATRIC" id="fig|937777.3.peg.1203"/>
<accession>K9ZYU4</accession>
<feature type="domain" description="AB hydrolase-1" evidence="1">
    <location>
        <begin position="36"/>
        <end position="264"/>
    </location>
</feature>
<evidence type="ECO:0000313" key="3">
    <source>
        <dbReference type="Proteomes" id="UP000010467"/>
    </source>
</evidence>
<dbReference type="STRING" id="937777.Deipe_1201"/>
<keyword evidence="2" id="KW-0012">Acyltransferase</keyword>
<dbReference type="PANTHER" id="PTHR43433">
    <property type="entry name" value="HYDROLASE, ALPHA/BETA FOLD FAMILY PROTEIN"/>
    <property type="match status" value="1"/>
</dbReference>
<dbReference type="InterPro" id="IPR000073">
    <property type="entry name" value="AB_hydrolase_1"/>
</dbReference>
<protein>
    <submittedName>
        <fullName evidence="2">Putative hydrolase or acyltransferase of alpha/beta superfamily</fullName>
    </submittedName>
</protein>
<evidence type="ECO:0000259" key="1">
    <source>
        <dbReference type="Pfam" id="PF00561"/>
    </source>
</evidence>
<dbReference type="GO" id="GO:0004806">
    <property type="term" value="F:triacylglycerol lipase activity"/>
    <property type="evidence" value="ECO:0007669"/>
    <property type="project" value="TreeGrafter"/>
</dbReference>
<keyword evidence="2" id="KW-0378">Hydrolase</keyword>
<keyword evidence="3" id="KW-1185">Reference proteome</keyword>
<reference evidence="3" key="1">
    <citation type="submission" date="2012-03" db="EMBL/GenBank/DDBJ databases">
        <title>Complete sequence of chromosome of Deinococcus peraridilitoris DSM 19664.</title>
        <authorList>
            <person name="Lucas S."/>
            <person name="Copeland A."/>
            <person name="Lapidus A."/>
            <person name="Glavina del Rio T."/>
            <person name="Dalin E."/>
            <person name="Tice H."/>
            <person name="Bruce D."/>
            <person name="Goodwin L."/>
            <person name="Pitluck S."/>
            <person name="Peters L."/>
            <person name="Mikhailova N."/>
            <person name="Lu M."/>
            <person name="Kyrpides N."/>
            <person name="Mavromatis K."/>
            <person name="Ivanova N."/>
            <person name="Brettin T."/>
            <person name="Detter J.C."/>
            <person name="Han C."/>
            <person name="Larimer F."/>
            <person name="Land M."/>
            <person name="Hauser L."/>
            <person name="Markowitz V."/>
            <person name="Cheng J.-F."/>
            <person name="Hugenholtz P."/>
            <person name="Woyke T."/>
            <person name="Wu D."/>
            <person name="Pukall R."/>
            <person name="Steenblock K."/>
            <person name="Brambilla E."/>
            <person name="Klenk H.-P."/>
            <person name="Eisen J.A."/>
        </authorList>
    </citation>
    <scope>NUCLEOTIDE SEQUENCE [LARGE SCALE GENOMIC DNA]</scope>
    <source>
        <strain evidence="3">DSM 19664 / LMG 22246 / CIP 109416 / KR-200</strain>
    </source>
</reference>
<dbReference type="Pfam" id="PF00561">
    <property type="entry name" value="Abhydrolase_1"/>
    <property type="match status" value="1"/>
</dbReference>
<dbReference type="HOGENOM" id="CLU_020336_50_2_0"/>
<dbReference type="EMBL" id="CP003382">
    <property type="protein sequence ID" value="AFZ66756.1"/>
    <property type="molecule type" value="Genomic_DNA"/>
</dbReference>
<organism evidence="2 3">
    <name type="scientific">Deinococcus peraridilitoris (strain DSM 19664 / LMG 22246 / CIP 109416 / KR-200)</name>
    <dbReference type="NCBI Taxonomy" id="937777"/>
    <lineage>
        <taxon>Bacteria</taxon>
        <taxon>Thermotogati</taxon>
        <taxon>Deinococcota</taxon>
        <taxon>Deinococci</taxon>
        <taxon>Deinococcales</taxon>
        <taxon>Deinococcaceae</taxon>
        <taxon>Deinococcus</taxon>
    </lineage>
</organism>
<dbReference type="GO" id="GO:0016746">
    <property type="term" value="F:acyltransferase activity"/>
    <property type="evidence" value="ECO:0007669"/>
    <property type="project" value="UniProtKB-KW"/>
</dbReference>
<dbReference type="PANTHER" id="PTHR43433:SF5">
    <property type="entry name" value="AB HYDROLASE-1 DOMAIN-CONTAINING PROTEIN"/>
    <property type="match status" value="1"/>
</dbReference>
<keyword evidence="2" id="KW-0808">Transferase</keyword>
<evidence type="ECO:0000313" key="2">
    <source>
        <dbReference type="EMBL" id="AFZ66756.1"/>
    </source>
</evidence>
<dbReference type="GO" id="GO:0046503">
    <property type="term" value="P:glycerolipid catabolic process"/>
    <property type="evidence" value="ECO:0007669"/>
    <property type="project" value="TreeGrafter"/>
</dbReference>
<proteinExistence type="predicted"/>
<dbReference type="AlphaFoldDB" id="K9ZYU4"/>
<name>K9ZYU4_DEIPD</name>
<dbReference type="KEGG" id="dpd:Deipe_1201"/>
<sequence>MTTFGFGLSFGAPKFVDLGGRRLAYDEVTPQNPQGTLLLLSGLGSKRFGWGRQLPVFGQHYRTIAMDHRDVGDSDPFEEPYTMHDQADDAAALLRALGVEGAHVAGISMGGMVALNLAQRHPQLVRSLILVATSAGGRTHVGPTAEAAAVLRPDPGQEIGERAQNTYRIICRPGHFDSRPEEAELVAQLARYKPMRSAAYLRQYEAARGHDVTTHLQDIRAPSLVIHGDLDPLVPVGNGRMLAQRLPGARLHEYPGIGHMPIMECPDEFNRDVLEFLGTLDDQSKENA</sequence>
<dbReference type="SUPFAM" id="SSF53474">
    <property type="entry name" value="alpha/beta-Hydrolases"/>
    <property type="match status" value="1"/>
</dbReference>
<dbReference type="eggNOG" id="COG2021">
    <property type="taxonomic scope" value="Bacteria"/>
</dbReference>
<dbReference type="Proteomes" id="UP000010467">
    <property type="component" value="Chromosome"/>
</dbReference>